<evidence type="ECO:0000313" key="4">
    <source>
        <dbReference type="Proteomes" id="UP001162131"/>
    </source>
</evidence>
<accession>A0AAU9IW66</accession>
<dbReference type="AlphaFoldDB" id="A0AAU9IW66"/>
<reference evidence="3" key="1">
    <citation type="submission" date="2021-09" db="EMBL/GenBank/DDBJ databases">
        <authorList>
            <consortium name="AG Swart"/>
            <person name="Singh M."/>
            <person name="Singh A."/>
            <person name="Seah K."/>
            <person name="Emmerich C."/>
        </authorList>
    </citation>
    <scope>NUCLEOTIDE SEQUENCE</scope>
    <source>
        <strain evidence="3">ATCC30299</strain>
    </source>
</reference>
<comment type="caution">
    <text evidence="3">The sequence shown here is derived from an EMBL/GenBank/DDBJ whole genome shotgun (WGS) entry which is preliminary data.</text>
</comment>
<name>A0AAU9IW66_9CILI</name>
<protein>
    <recommendedName>
        <fullName evidence="2">KxDL domain-containing protein</fullName>
    </recommendedName>
</protein>
<dbReference type="Pfam" id="PF10241">
    <property type="entry name" value="KxDL"/>
    <property type="match status" value="1"/>
</dbReference>
<dbReference type="EMBL" id="CAJZBQ010000020">
    <property type="protein sequence ID" value="CAG9318290.1"/>
    <property type="molecule type" value="Genomic_DNA"/>
</dbReference>
<gene>
    <name evidence="3" type="ORF">BSTOLATCC_MIC20766</name>
</gene>
<evidence type="ECO:0000256" key="1">
    <source>
        <dbReference type="ARBA" id="ARBA00005913"/>
    </source>
</evidence>
<keyword evidence="4" id="KW-1185">Reference proteome</keyword>
<feature type="domain" description="KxDL" evidence="2">
    <location>
        <begin position="36"/>
        <end position="109"/>
    </location>
</feature>
<organism evidence="3 4">
    <name type="scientific">Blepharisma stoltei</name>
    <dbReference type="NCBI Taxonomy" id="1481888"/>
    <lineage>
        <taxon>Eukaryota</taxon>
        <taxon>Sar</taxon>
        <taxon>Alveolata</taxon>
        <taxon>Ciliophora</taxon>
        <taxon>Postciliodesmatophora</taxon>
        <taxon>Heterotrichea</taxon>
        <taxon>Heterotrichida</taxon>
        <taxon>Blepharismidae</taxon>
        <taxon>Blepharisma</taxon>
    </lineage>
</organism>
<comment type="similarity">
    <text evidence="1">Belongs to the KXD1 family.</text>
</comment>
<proteinExistence type="inferred from homology"/>
<evidence type="ECO:0000259" key="2">
    <source>
        <dbReference type="Pfam" id="PF10241"/>
    </source>
</evidence>
<dbReference type="Proteomes" id="UP001162131">
    <property type="component" value="Unassembled WGS sequence"/>
</dbReference>
<sequence length="110" mass="12581">MDEVLKVRILISDQGDPKLFISYPKQKDLECLSWITPHSALQSILETQATALKHLIETNDELVSFNKLSEIELEELSLKFKKYLPAIKGMSEDLSAIHKSIGRMKKKLKI</sequence>
<dbReference type="InterPro" id="IPR019371">
    <property type="entry name" value="KxDL_dom"/>
</dbReference>
<evidence type="ECO:0000313" key="3">
    <source>
        <dbReference type="EMBL" id="CAG9318290.1"/>
    </source>
</evidence>